<dbReference type="EMBL" id="VBPB01000240">
    <property type="protein sequence ID" value="TMQ70242.1"/>
    <property type="molecule type" value="Genomic_DNA"/>
</dbReference>
<organism evidence="3 4">
    <name type="scientific">Eiseniibacteriota bacterium</name>
    <dbReference type="NCBI Taxonomy" id="2212470"/>
    <lineage>
        <taxon>Bacteria</taxon>
        <taxon>Candidatus Eiseniibacteriota</taxon>
    </lineage>
</organism>
<dbReference type="Pfam" id="PF18914">
    <property type="entry name" value="DUF5666"/>
    <property type="match status" value="1"/>
</dbReference>
<feature type="signal peptide" evidence="1">
    <location>
        <begin position="1"/>
        <end position="23"/>
    </location>
</feature>
<evidence type="ECO:0000256" key="1">
    <source>
        <dbReference type="SAM" id="SignalP"/>
    </source>
</evidence>
<keyword evidence="1" id="KW-0732">Signal</keyword>
<dbReference type="AlphaFoldDB" id="A0A538U2Y0"/>
<reference evidence="3 4" key="1">
    <citation type="journal article" date="2019" name="Nat. Microbiol.">
        <title>Mediterranean grassland soil C-N compound turnover is dependent on rainfall and depth, and is mediated by genomically divergent microorganisms.</title>
        <authorList>
            <person name="Diamond S."/>
            <person name="Andeer P.F."/>
            <person name="Li Z."/>
            <person name="Crits-Christoph A."/>
            <person name="Burstein D."/>
            <person name="Anantharaman K."/>
            <person name="Lane K.R."/>
            <person name="Thomas B.C."/>
            <person name="Pan C."/>
            <person name="Northen T.R."/>
            <person name="Banfield J.F."/>
        </authorList>
    </citation>
    <scope>NUCLEOTIDE SEQUENCE [LARGE SCALE GENOMIC DNA]</scope>
    <source>
        <strain evidence="3">WS_11</strain>
    </source>
</reference>
<dbReference type="InterPro" id="IPR043724">
    <property type="entry name" value="DUF5666"/>
</dbReference>
<evidence type="ECO:0000313" key="3">
    <source>
        <dbReference type="EMBL" id="TMQ70242.1"/>
    </source>
</evidence>
<sequence length="198" mass="21754">MKVRFGSVLTGILAVIVSAATSAAQTSHPSPTPAFLTTLKHGQWIQLEGIPQKDLSVICTEVKVLTGDFLDDDWELRGMVHDLDPAAHEFSVGRYRVHLKAGVEYDDDDDDDAGKFKSFSDLHPGRFVKVEGTYLKDGTFLAKEINDESGKVVRKPGIEQSIKIVGKIETVNPTRLTIAAMGSRFLVDDKTKLKSVIK</sequence>
<evidence type="ECO:0000259" key="2">
    <source>
        <dbReference type="Pfam" id="PF18914"/>
    </source>
</evidence>
<comment type="caution">
    <text evidence="3">The sequence shown here is derived from an EMBL/GenBank/DDBJ whole genome shotgun (WGS) entry which is preliminary data.</text>
</comment>
<accession>A0A538U2Y0</accession>
<proteinExistence type="predicted"/>
<evidence type="ECO:0000313" key="4">
    <source>
        <dbReference type="Proteomes" id="UP000319771"/>
    </source>
</evidence>
<feature type="chain" id="PRO_5021961431" description="DUF5666 domain-containing protein" evidence="1">
    <location>
        <begin position="24"/>
        <end position="198"/>
    </location>
</feature>
<feature type="domain" description="DUF5666" evidence="2">
    <location>
        <begin position="78"/>
        <end position="145"/>
    </location>
</feature>
<dbReference type="Proteomes" id="UP000319771">
    <property type="component" value="Unassembled WGS sequence"/>
</dbReference>
<gene>
    <name evidence="3" type="ORF">E6K81_13075</name>
</gene>
<protein>
    <recommendedName>
        <fullName evidence="2">DUF5666 domain-containing protein</fullName>
    </recommendedName>
</protein>
<name>A0A538U2Y0_UNCEI</name>